<dbReference type="InterPro" id="IPR027417">
    <property type="entry name" value="P-loop_NTPase"/>
</dbReference>
<accession>V6LJ33</accession>
<reference evidence="1 2" key="1">
    <citation type="journal article" date="2014" name="PLoS Genet.">
        <title>The Genome of Spironucleus salmonicida Highlights a Fish Pathogen Adapted to Fluctuating Environments.</title>
        <authorList>
            <person name="Xu F."/>
            <person name="Jerlstrom-Hultqvist J."/>
            <person name="Einarsson E."/>
            <person name="Astvaldsson A."/>
            <person name="Svard S.G."/>
            <person name="Andersson J.O."/>
        </authorList>
    </citation>
    <scope>NUCLEOTIDE SEQUENCE</scope>
    <source>
        <strain evidence="2">ATCC 50377</strain>
    </source>
</reference>
<reference evidence="2" key="2">
    <citation type="submission" date="2020-12" db="EMBL/GenBank/DDBJ databases">
        <title>New Spironucleus salmonicida genome in near-complete chromosomes.</title>
        <authorList>
            <person name="Xu F."/>
            <person name="Kurt Z."/>
            <person name="Jimenez-Gonzalez A."/>
            <person name="Astvaldsson A."/>
            <person name="Andersson J.O."/>
            <person name="Svard S.G."/>
        </authorList>
    </citation>
    <scope>NUCLEOTIDE SEQUENCE</scope>
    <source>
        <strain evidence="2">ATCC 50377</strain>
    </source>
</reference>
<dbReference type="SUPFAM" id="SSF52540">
    <property type="entry name" value="P-loop containing nucleoside triphosphate hydrolases"/>
    <property type="match status" value="1"/>
</dbReference>
<organism evidence="1">
    <name type="scientific">Spironucleus salmonicida</name>
    <dbReference type="NCBI Taxonomy" id="348837"/>
    <lineage>
        <taxon>Eukaryota</taxon>
        <taxon>Metamonada</taxon>
        <taxon>Diplomonadida</taxon>
        <taxon>Hexamitidae</taxon>
        <taxon>Hexamitinae</taxon>
        <taxon>Spironucleus</taxon>
    </lineage>
</organism>
<dbReference type="VEuPathDB" id="GiardiaDB:SS50377_21024"/>
<gene>
    <name evidence="1" type="ORF">SS50377_16735</name>
    <name evidence="2" type="ORF">SS50377_21024</name>
</gene>
<dbReference type="EMBL" id="AUWU02000001">
    <property type="protein sequence ID" value="KAH0577670.1"/>
    <property type="molecule type" value="Genomic_DNA"/>
</dbReference>
<dbReference type="EMBL" id="KI546135">
    <property type="protein sequence ID" value="EST43686.1"/>
    <property type="molecule type" value="Genomic_DNA"/>
</dbReference>
<proteinExistence type="predicted"/>
<evidence type="ECO:0000313" key="2">
    <source>
        <dbReference type="EMBL" id="KAH0577670.1"/>
    </source>
</evidence>
<sequence>MQSNELVKSLINAERFLIINVQGPSQSGKTSLISLLLNDQIQTGLYQPIPQVYSKIIRLKDFSIFVQILDNSSLASHVTLSTDVSIQTRCDVDQICSGFQYYSSFAQQWICSKDQIYQLLHFQKELKTDWKKVYKAQKKRFYANNCCTKFISDKYNSIQFLETLFQNKSKIQYQEQVEYSIIKQEVFSIKFGNPQLRIQQQVYNQNSPYIIGYSKIELMDTFKPHDWLQPYQVTFYEEINNNSVLNIAKALSFSANISLIKTNQCTIIKSSNLEDLEYYLFLLPRKIQFQSKINCFHYTILGRTPILSLTQRLGLFSNLEITFKFIVEHNTCLSEFDAYCQAFNRDSIKIVNQVFDNQNNIKYTFISIFGDLMGIRLLQQTHHLSNVLVRIIDFQYTGKILNPLKIESILGLEFVVQRISSEFLSQLKPFVQIQETVSVQQLHLEAKFEFKLRQILAQRRGRIIGKQSSTFEFLMPILEEPGLITQLDRYFANFQLQRVGLDVQIVPTSDESCDNGYKNCQISYRQLSNAILSFFE</sequence>
<name>V6LJ33_9EUKA</name>
<dbReference type="Proteomes" id="UP000018208">
    <property type="component" value="Unassembled WGS sequence"/>
</dbReference>
<keyword evidence="3" id="KW-1185">Reference proteome</keyword>
<dbReference type="AlphaFoldDB" id="V6LJ33"/>
<evidence type="ECO:0000313" key="3">
    <source>
        <dbReference type="Proteomes" id="UP000018208"/>
    </source>
</evidence>
<protein>
    <submittedName>
        <fullName evidence="1">Uncharacterized protein</fullName>
    </submittedName>
</protein>
<evidence type="ECO:0000313" key="1">
    <source>
        <dbReference type="EMBL" id="EST43686.1"/>
    </source>
</evidence>